<sequence>MSKPWFDPETGILLLDEYVSGTDSFQRIMKDGTVSDQEIMEQSHKVVSLLKELESRLSPEEKLLVTDALCELSVLYVLERHRTH</sequence>
<comment type="caution">
    <text evidence="1">The sequence shown here is derived from an EMBL/GenBank/DDBJ whole genome shotgun (WGS) entry which is preliminary data.</text>
</comment>
<protein>
    <submittedName>
        <fullName evidence="1">Uncharacterized protein</fullName>
    </submittedName>
</protein>
<accession>A0A6I3SJ16</accession>
<evidence type="ECO:0000313" key="2">
    <source>
        <dbReference type="Proteomes" id="UP000430670"/>
    </source>
</evidence>
<dbReference type="RefSeq" id="WP_155475948.1">
    <property type="nucleotide sequence ID" value="NZ_WNKU01000006.1"/>
</dbReference>
<name>A0A6I3SJ16_HELMO</name>
<evidence type="ECO:0000313" key="1">
    <source>
        <dbReference type="EMBL" id="MTV48850.1"/>
    </source>
</evidence>
<reference evidence="1 2" key="1">
    <citation type="submission" date="2019-11" db="EMBL/GenBank/DDBJ databases">
        <title>Whole-genome sequence of a the green, strictly anaerobic photosynthetic bacterium Heliobacillus mobilis DSM 6151.</title>
        <authorList>
            <person name="Kyndt J.A."/>
            <person name="Meyer T.E."/>
        </authorList>
    </citation>
    <scope>NUCLEOTIDE SEQUENCE [LARGE SCALE GENOMIC DNA]</scope>
    <source>
        <strain evidence="1 2">DSM 6151</strain>
    </source>
</reference>
<organism evidence="1 2">
    <name type="scientific">Heliobacterium mobile</name>
    <name type="common">Heliobacillus mobilis</name>
    <dbReference type="NCBI Taxonomy" id="28064"/>
    <lineage>
        <taxon>Bacteria</taxon>
        <taxon>Bacillati</taxon>
        <taxon>Bacillota</taxon>
        <taxon>Clostridia</taxon>
        <taxon>Eubacteriales</taxon>
        <taxon>Heliobacteriaceae</taxon>
        <taxon>Heliobacterium</taxon>
    </lineage>
</organism>
<keyword evidence="2" id="KW-1185">Reference proteome</keyword>
<dbReference type="AlphaFoldDB" id="A0A6I3SJ16"/>
<dbReference type="EMBL" id="WNKU01000006">
    <property type="protein sequence ID" value="MTV48850.1"/>
    <property type="molecule type" value="Genomic_DNA"/>
</dbReference>
<gene>
    <name evidence="1" type="ORF">GJ688_07625</name>
</gene>
<dbReference type="Proteomes" id="UP000430670">
    <property type="component" value="Unassembled WGS sequence"/>
</dbReference>
<proteinExistence type="predicted"/>